<feature type="domain" description="MoaB/Mog" evidence="3">
    <location>
        <begin position="4"/>
        <end position="151"/>
    </location>
</feature>
<keyword evidence="5" id="KW-1185">Reference proteome</keyword>
<dbReference type="InterPro" id="IPR036425">
    <property type="entry name" value="MoaB/Mog-like_dom_sf"/>
</dbReference>
<evidence type="ECO:0000256" key="2">
    <source>
        <dbReference type="ARBA" id="ARBA00023150"/>
    </source>
</evidence>
<dbReference type="InterPro" id="IPR051920">
    <property type="entry name" value="MPT_Adenylyltrnsfr/MoaC-Rel"/>
</dbReference>
<keyword evidence="2" id="KW-0501">Molybdenum cofactor biosynthesis</keyword>
<organism evidence="4 5">
    <name type="scientific">Corynebacterium guangdongense</name>
    <dbReference type="NCBI Taxonomy" id="1783348"/>
    <lineage>
        <taxon>Bacteria</taxon>
        <taxon>Bacillati</taxon>
        <taxon>Actinomycetota</taxon>
        <taxon>Actinomycetes</taxon>
        <taxon>Mycobacteriales</taxon>
        <taxon>Corynebacteriaceae</taxon>
        <taxon>Corynebacterium</taxon>
    </lineage>
</organism>
<comment type="caution">
    <text evidence="4">The sequence shown here is derived from an EMBL/GenBank/DDBJ whole genome shotgun (WGS) entry which is preliminary data.</text>
</comment>
<dbReference type="EMBL" id="JAVDXZ010000001">
    <property type="protein sequence ID" value="MDR7329097.1"/>
    <property type="molecule type" value="Genomic_DNA"/>
</dbReference>
<accession>A0ABU1ZXZ3</accession>
<dbReference type="RefSeq" id="WP_290198067.1">
    <property type="nucleotide sequence ID" value="NZ_CP047654.1"/>
</dbReference>
<protein>
    <submittedName>
        <fullName evidence="4">Molybdenum cofactor synthesis domain-containing protein</fullName>
    </submittedName>
</protein>
<dbReference type="PANTHER" id="PTHR43764">
    <property type="entry name" value="MOLYBDENUM COFACTOR BIOSYNTHESIS"/>
    <property type="match status" value="1"/>
</dbReference>
<dbReference type="SMART" id="SM00852">
    <property type="entry name" value="MoCF_biosynth"/>
    <property type="match status" value="1"/>
</dbReference>
<dbReference type="PANTHER" id="PTHR43764:SF1">
    <property type="entry name" value="MOLYBDOPTERIN MOLYBDOTRANSFERASE"/>
    <property type="match status" value="1"/>
</dbReference>
<dbReference type="InterPro" id="IPR001453">
    <property type="entry name" value="MoaB/Mog_dom"/>
</dbReference>
<comment type="pathway">
    <text evidence="1">Cofactor biosynthesis; molybdopterin biosynthesis.</text>
</comment>
<proteinExistence type="predicted"/>
<gene>
    <name evidence="4" type="ORF">J2S39_000773</name>
</gene>
<name>A0ABU1ZXZ3_9CORY</name>
<dbReference type="Proteomes" id="UP001180840">
    <property type="component" value="Unassembled WGS sequence"/>
</dbReference>
<dbReference type="SUPFAM" id="SSF53218">
    <property type="entry name" value="Molybdenum cofactor biosynthesis proteins"/>
    <property type="match status" value="1"/>
</dbReference>
<dbReference type="Gene3D" id="3.40.980.10">
    <property type="entry name" value="MoaB/Mog-like domain"/>
    <property type="match status" value="1"/>
</dbReference>
<evidence type="ECO:0000313" key="4">
    <source>
        <dbReference type="EMBL" id="MDR7329097.1"/>
    </source>
</evidence>
<dbReference type="Pfam" id="PF00994">
    <property type="entry name" value="MoCF_biosynth"/>
    <property type="match status" value="1"/>
</dbReference>
<evidence type="ECO:0000256" key="1">
    <source>
        <dbReference type="ARBA" id="ARBA00005046"/>
    </source>
</evidence>
<evidence type="ECO:0000259" key="3">
    <source>
        <dbReference type="SMART" id="SM00852"/>
    </source>
</evidence>
<sequence length="156" mass="16325">MKAAVIVVSDRIIAGERLDKSSPLAVSLLESYGAKVISVARVPEGAEGVAQKLDEALAQGARVLVTIGGTGVGARNLTPEVTRQRITCELTGVEQQVLIEGLKHSEKAGLSRGVIGLTSRDQDAALIVNAPSSPSGVRDCLGVVLPLLEAVFERFR</sequence>
<evidence type="ECO:0000313" key="5">
    <source>
        <dbReference type="Proteomes" id="UP001180840"/>
    </source>
</evidence>
<reference evidence="4" key="1">
    <citation type="submission" date="2023-07" db="EMBL/GenBank/DDBJ databases">
        <title>Sequencing the genomes of 1000 actinobacteria strains.</title>
        <authorList>
            <person name="Klenk H.-P."/>
        </authorList>
    </citation>
    <scope>NUCLEOTIDE SEQUENCE</scope>
    <source>
        <strain evidence="4">DSM 107476</strain>
    </source>
</reference>